<dbReference type="InterPro" id="IPR055268">
    <property type="entry name" value="PCB-like"/>
</dbReference>
<proteinExistence type="predicted"/>
<evidence type="ECO:0000259" key="9">
    <source>
        <dbReference type="PROSITE" id="PS50991"/>
    </source>
</evidence>
<accession>A0A9D1UKE3</accession>
<dbReference type="AlphaFoldDB" id="A0A9D1UKE3"/>
<evidence type="ECO:0000256" key="4">
    <source>
        <dbReference type="ARBA" id="ARBA00023267"/>
    </source>
</evidence>
<dbReference type="InterPro" id="IPR011761">
    <property type="entry name" value="ATP-grasp"/>
</dbReference>
<dbReference type="NCBIfam" id="NF009554">
    <property type="entry name" value="PRK12999.1"/>
    <property type="match status" value="1"/>
</dbReference>
<evidence type="ECO:0000256" key="6">
    <source>
        <dbReference type="SAM" id="MobiDB-lite"/>
    </source>
</evidence>
<organism evidence="10 11">
    <name type="scientific">Candidatus Corynebacterium avicola</name>
    <dbReference type="NCBI Taxonomy" id="2838527"/>
    <lineage>
        <taxon>Bacteria</taxon>
        <taxon>Bacillati</taxon>
        <taxon>Actinomycetota</taxon>
        <taxon>Actinomycetes</taxon>
        <taxon>Mycobacteriales</taxon>
        <taxon>Corynebacteriaceae</taxon>
        <taxon>Corynebacterium</taxon>
    </lineage>
</organism>
<dbReference type="InterPro" id="IPR000891">
    <property type="entry name" value="PYR_CT"/>
</dbReference>
<comment type="caution">
    <text evidence="10">The sequence shown here is derived from an EMBL/GenBank/DDBJ whole genome shotgun (WGS) entry which is preliminary data.</text>
</comment>
<feature type="domain" description="Pyruvate carboxyltransferase" evidence="9">
    <location>
        <begin position="541"/>
        <end position="636"/>
    </location>
</feature>
<evidence type="ECO:0000256" key="2">
    <source>
        <dbReference type="ARBA" id="ARBA00022741"/>
    </source>
</evidence>
<dbReference type="Pfam" id="PF02785">
    <property type="entry name" value="Biotin_carb_C"/>
    <property type="match status" value="1"/>
</dbReference>
<dbReference type="InterPro" id="IPR011764">
    <property type="entry name" value="Biotin_carboxylation_dom"/>
</dbReference>
<keyword evidence="1 10" id="KW-0436">Ligase</keyword>
<evidence type="ECO:0000313" key="10">
    <source>
        <dbReference type="EMBL" id="HIW91169.1"/>
    </source>
</evidence>
<dbReference type="Pfam" id="PF00289">
    <property type="entry name" value="Biotin_carb_N"/>
    <property type="match status" value="1"/>
</dbReference>
<dbReference type="SUPFAM" id="SSF51246">
    <property type="entry name" value="Rudiment single hybrid motif"/>
    <property type="match status" value="1"/>
</dbReference>
<dbReference type="PANTHER" id="PTHR43778:SF2">
    <property type="entry name" value="PYRUVATE CARBOXYLASE, MITOCHONDRIAL"/>
    <property type="match status" value="1"/>
</dbReference>
<dbReference type="InterPro" id="IPR005479">
    <property type="entry name" value="CPAse_ATP-bd"/>
</dbReference>
<reference evidence="10" key="1">
    <citation type="journal article" date="2021" name="PeerJ">
        <title>Extensive microbial diversity within the chicken gut microbiome revealed by metagenomics and culture.</title>
        <authorList>
            <person name="Gilroy R."/>
            <person name="Ravi A."/>
            <person name="Getino M."/>
            <person name="Pursley I."/>
            <person name="Horton D.L."/>
            <person name="Alikhan N.F."/>
            <person name="Baker D."/>
            <person name="Gharbi K."/>
            <person name="Hall N."/>
            <person name="Watson M."/>
            <person name="Adriaenssens E.M."/>
            <person name="Foster-Nyarko E."/>
            <person name="Jarju S."/>
            <person name="Secka A."/>
            <person name="Antonio M."/>
            <person name="Oren A."/>
            <person name="Chaudhuri R.R."/>
            <person name="La Ragione R."/>
            <person name="Hildebrand F."/>
            <person name="Pallen M.J."/>
        </authorList>
    </citation>
    <scope>NUCLEOTIDE SEQUENCE</scope>
    <source>
        <strain evidence="10">CHK32-1732</strain>
    </source>
</reference>
<dbReference type="InterPro" id="IPR005482">
    <property type="entry name" value="Biotin_COase_C"/>
</dbReference>
<dbReference type="SUPFAM" id="SSF56059">
    <property type="entry name" value="Glutathione synthetase ATP-binding domain-like"/>
    <property type="match status" value="1"/>
</dbReference>
<dbReference type="InterPro" id="IPR016185">
    <property type="entry name" value="PreATP-grasp_dom_sf"/>
</dbReference>
<dbReference type="PROSITE" id="PS50979">
    <property type="entry name" value="BC"/>
    <property type="match status" value="1"/>
</dbReference>
<protein>
    <submittedName>
        <fullName evidence="10">Pyruvate carboxylase</fullName>
        <ecNumber evidence="10">6.4.1.1</ecNumber>
    </submittedName>
</protein>
<dbReference type="SMART" id="SM00878">
    <property type="entry name" value="Biotin_carb_C"/>
    <property type="match status" value="1"/>
</dbReference>
<dbReference type="GO" id="GO:0006094">
    <property type="term" value="P:gluconeogenesis"/>
    <property type="evidence" value="ECO:0007669"/>
    <property type="project" value="TreeGrafter"/>
</dbReference>
<dbReference type="GO" id="GO:0005737">
    <property type="term" value="C:cytoplasm"/>
    <property type="evidence" value="ECO:0007669"/>
    <property type="project" value="TreeGrafter"/>
</dbReference>
<keyword evidence="3 5" id="KW-0067">ATP-binding</keyword>
<dbReference type="PANTHER" id="PTHR43778">
    <property type="entry name" value="PYRUVATE CARBOXYLASE"/>
    <property type="match status" value="1"/>
</dbReference>
<keyword evidence="4" id="KW-0092">Biotin</keyword>
<dbReference type="GO" id="GO:0004736">
    <property type="term" value="F:pyruvate carboxylase activity"/>
    <property type="evidence" value="ECO:0007669"/>
    <property type="project" value="UniProtKB-EC"/>
</dbReference>
<dbReference type="InterPro" id="IPR011054">
    <property type="entry name" value="Rudment_hybrid_motif"/>
</dbReference>
<dbReference type="PROSITE" id="PS50991">
    <property type="entry name" value="PYR_CT"/>
    <property type="match status" value="1"/>
</dbReference>
<keyword evidence="2 5" id="KW-0547">Nucleotide-binding</keyword>
<dbReference type="InterPro" id="IPR005481">
    <property type="entry name" value="BC-like_N"/>
</dbReference>
<dbReference type="InterPro" id="IPR013785">
    <property type="entry name" value="Aldolase_TIM"/>
</dbReference>
<evidence type="ECO:0000313" key="11">
    <source>
        <dbReference type="Proteomes" id="UP000824190"/>
    </source>
</evidence>
<evidence type="ECO:0000256" key="3">
    <source>
        <dbReference type="ARBA" id="ARBA00022840"/>
    </source>
</evidence>
<dbReference type="GO" id="GO:0046872">
    <property type="term" value="F:metal ion binding"/>
    <property type="evidence" value="ECO:0007669"/>
    <property type="project" value="InterPro"/>
</dbReference>
<gene>
    <name evidence="10" type="ORF">H9870_05875</name>
</gene>
<evidence type="ECO:0000256" key="5">
    <source>
        <dbReference type="PROSITE-ProRule" id="PRU00409"/>
    </source>
</evidence>
<dbReference type="EC" id="6.4.1.1" evidence="10"/>
<feature type="domain" description="ATP-grasp" evidence="7">
    <location>
        <begin position="126"/>
        <end position="322"/>
    </location>
</feature>
<evidence type="ECO:0000259" key="7">
    <source>
        <dbReference type="PROSITE" id="PS50975"/>
    </source>
</evidence>
<name>A0A9D1UKE3_9CORY</name>
<dbReference type="Pfam" id="PF02786">
    <property type="entry name" value="CPSase_L_D2"/>
    <property type="match status" value="1"/>
</dbReference>
<sequence>MAPLPSFSKIVVANRGEIAVRAFRAAYETGASTVAVYPREDRNSFHRAFADEAVRIGTEGSPVKAYLDIDEIIRAAKQTGADAVYPGYGFLSENAQLARECAENGITFIGPSPETLDLTGDKAAAVEAARKAGLPILDDSEPSEDLDELVSYAEGRTYPLFVKAVAGGGGRGMRFVGSPEELREKAAEASREAAAAFGDGRVYIERAVINPQHIEVQILGDTQGNIIHLYERDCSLQRRHQKVVEIAPAQHISEELRDRICADAVKFCESINYHGAGTVEFLVDENENHVFIEMNPRIQVEHTVTEEVTSVDLVKAQMNILAGASLEDMGLNQDSIELRGAALQTRITTEDPNNGFRPDTGVVTAYRSPGGAGVRLDGAASLGGEITAHFDSMLVKMTCRGADFQQAVTRAQRALNEFTVSGVATNIGFLRALLREEDFQTKRIATSFIADHPHLLAAPPADDEPGRLLDFLADVTVNLPNGERPTDIVPHHKLPSVVTPRDAKTAGEGVMAPPMPLGTRDRLLEVGPAEFARQLRAQKALAVTDTTFRDAHQSLLATRVRTTSLISAAEAVGRLTPELLSVEAWGGATYDVALQFLHEDPWERLDQLREVMPNTNIQMLLRRRNTVGYTPYPDVV</sequence>
<keyword evidence="10" id="KW-0670">Pyruvate</keyword>
<dbReference type="Proteomes" id="UP000824190">
    <property type="component" value="Unassembled WGS sequence"/>
</dbReference>
<dbReference type="PROSITE" id="PS00867">
    <property type="entry name" value="CPSASE_2"/>
    <property type="match status" value="1"/>
</dbReference>
<feature type="non-terminal residue" evidence="10">
    <location>
        <position position="636"/>
    </location>
</feature>
<dbReference type="SUPFAM" id="SSF52440">
    <property type="entry name" value="PreATP-grasp domain"/>
    <property type="match status" value="1"/>
</dbReference>
<dbReference type="SUPFAM" id="SSF51569">
    <property type="entry name" value="Aldolase"/>
    <property type="match status" value="1"/>
</dbReference>
<evidence type="ECO:0000256" key="1">
    <source>
        <dbReference type="ARBA" id="ARBA00022598"/>
    </source>
</evidence>
<dbReference type="GO" id="GO:0005524">
    <property type="term" value="F:ATP binding"/>
    <property type="evidence" value="ECO:0007669"/>
    <property type="project" value="UniProtKB-UniRule"/>
</dbReference>
<dbReference type="FunFam" id="3.40.50.20:FF:000010">
    <property type="entry name" value="Propionyl-CoA carboxylase subunit alpha"/>
    <property type="match status" value="1"/>
</dbReference>
<dbReference type="EMBL" id="DXGC01000056">
    <property type="protein sequence ID" value="HIW91169.1"/>
    <property type="molecule type" value="Genomic_DNA"/>
</dbReference>
<reference evidence="10" key="2">
    <citation type="submission" date="2021-04" db="EMBL/GenBank/DDBJ databases">
        <authorList>
            <person name="Gilroy R."/>
        </authorList>
    </citation>
    <scope>NUCLEOTIDE SEQUENCE</scope>
    <source>
        <strain evidence="10">CHK32-1732</strain>
    </source>
</reference>
<feature type="domain" description="Biotin carboxylation" evidence="8">
    <location>
        <begin position="6"/>
        <end position="454"/>
    </location>
</feature>
<dbReference type="Gene3D" id="3.30.470.20">
    <property type="entry name" value="ATP-grasp fold, B domain"/>
    <property type="match status" value="1"/>
</dbReference>
<evidence type="ECO:0000259" key="8">
    <source>
        <dbReference type="PROSITE" id="PS50979"/>
    </source>
</evidence>
<feature type="region of interest" description="Disordered" evidence="6">
    <location>
        <begin position="499"/>
        <end position="518"/>
    </location>
</feature>
<dbReference type="Gene3D" id="3.20.20.70">
    <property type="entry name" value="Aldolase class I"/>
    <property type="match status" value="1"/>
</dbReference>
<dbReference type="PROSITE" id="PS50975">
    <property type="entry name" value="ATP_GRASP"/>
    <property type="match status" value="1"/>
</dbReference>